<organism evidence="1">
    <name type="scientific">Latid herpesvirus 1</name>
    <dbReference type="NCBI Taxonomy" id="3096545"/>
    <lineage>
        <taxon>Viruses</taxon>
        <taxon>Duplodnaviria</taxon>
        <taxon>Heunggongvirae</taxon>
        <taxon>Peploviricota</taxon>
        <taxon>Herviviricetes</taxon>
        <taxon>Herpesvirales</taxon>
    </lineage>
</organism>
<dbReference type="EMBL" id="BK064844">
    <property type="protein sequence ID" value="DBA59432.1"/>
    <property type="molecule type" value="Genomic_DNA"/>
</dbReference>
<reference evidence="1" key="1">
    <citation type="submission" date="2023-06" db="EMBL/GenBank/DDBJ databases">
        <authorList>
            <person name="Mercer L.K."/>
            <person name="Harding E.F."/>
            <person name="Sridhar T."/>
            <person name="White P.A."/>
        </authorList>
    </citation>
    <scope>NUCLEOTIDE SEQUENCE</scope>
</reference>
<proteinExistence type="predicted"/>
<reference evidence="1" key="2">
    <citation type="journal article" date="2024" name="Virology">
        <title>Novel viruses discovered in metatranscriptomic analysis of farmed barramundi in Asia and Australia.</title>
        <authorList>
            <person name="Mercer L.K."/>
            <person name="Harding E.F."/>
            <person name="Sridhar T."/>
            <person name="White P.A."/>
        </authorList>
    </citation>
    <scope>NUCLEOTIDE SEQUENCE</scope>
</reference>
<evidence type="ECO:0000313" key="1">
    <source>
        <dbReference type="EMBL" id="DBA59432.1"/>
    </source>
</evidence>
<sequence length="220" mass="25002">MYVCRHNIIAADIKAAIERFDVPGELEDFIAKARLITFFHYYKFFFAIDPSREFHVLNRTLGYCPVKLAVLCKFPLDHGILDYLFNTTGIPKNILGQWIPEYTPRSVYSAICAAETSLSHTAPLVATVEANPEAFLELFALYNRVWKSGRIDEHLERCCEGGRTLYCILMSVMGHVDPELNRQDAPATVHYIRSILGLPPRPVNPGGPLDFNALFKHFRV</sequence>
<protein>
    <submittedName>
        <fullName evidence="1">ORF70</fullName>
    </submittedName>
</protein>
<accession>A0AB33V6Y9</accession>
<name>A0AB33V6Y9_9VIRU</name>